<proteinExistence type="predicted"/>
<keyword evidence="6" id="KW-1185">Reference proteome</keyword>
<dbReference type="RefSeq" id="WP_188766403.1">
    <property type="nucleotide sequence ID" value="NZ_BMKK01000004.1"/>
</dbReference>
<dbReference type="NCBIfam" id="TIGR04183">
    <property type="entry name" value="Por_Secre_tail"/>
    <property type="match status" value="1"/>
</dbReference>
<comment type="caution">
    <text evidence="5">The sequence shown here is derived from an EMBL/GenBank/DDBJ whole genome shotgun (WGS) entry which is preliminary data.</text>
</comment>
<evidence type="ECO:0000313" key="6">
    <source>
        <dbReference type="Proteomes" id="UP000609064"/>
    </source>
</evidence>
<dbReference type="InterPro" id="IPR005181">
    <property type="entry name" value="SASA"/>
</dbReference>
<evidence type="ECO:0000256" key="2">
    <source>
        <dbReference type="SAM" id="SignalP"/>
    </source>
</evidence>
<feature type="signal peptide" evidence="2">
    <location>
        <begin position="1"/>
        <end position="18"/>
    </location>
</feature>
<gene>
    <name evidence="5" type="ORF">GCM10011514_24810</name>
</gene>
<dbReference type="InterPro" id="IPR036514">
    <property type="entry name" value="SGNH_hydro_sf"/>
</dbReference>
<dbReference type="InterPro" id="IPR026444">
    <property type="entry name" value="Secre_tail"/>
</dbReference>
<reference evidence="5" key="1">
    <citation type="journal article" date="2014" name="Int. J. Syst. Evol. Microbiol.">
        <title>Complete genome sequence of Corynebacterium casei LMG S-19264T (=DSM 44701T), isolated from a smear-ripened cheese.</title>
        <authorList>
            <consortium name="US DOE Joint Genome Institute (JGI-PGF)"/>
            <person name="Walter F."/>
            <person name="Albersmeier A."/>
            <person name="Kalinowski J."/>
            <person name="Ruckert C."/>
        </authorList>
    </citation>
    <scope>NUCLEOTIDE SEQUENCE</scope>
    <source>
        <strain evidence="5">CGMCC 1.15958</strain>
    </source>
</reference>
<evidence type="ECO:0008006" key="7">
    <source>
        <dbReference type="Google" id="ProtNLM"/>
    </source>
</evidence>
<dbReference type="Pfam" id="PF18962">
    <property type="entry name" value="Por_Secre_tail"/>
    <property type="match status" value="1"/>
</dbReference>
<evidence type="ECO:0000259" key="4">
    <source>
        <dbReference type="Pfam" id="PF18962"/>
    </source>
</evidence>
<organism evidence="5 6">
    <name type="scientific">Emticicia aquatilis</name>
    <dbReference type="NCBI Taxonomy" id="1537369"/>
    <lineage>
        <taxon>Bacteria</taxon>
        <taxon>Pseudomonadati</taxon>
        <taxon>Bacteroidota</taxon>
        <taxon>Cytophagia</taxon>
        <taxon>Cytophagales</taxon>
        <taxon>Leadbetterellaceae</taxon>
        <taxon>Emticicia</taxon>
    </lineage>
</organism>
<evidence type="ECO:0000313" key="5">
    <source>
        <dbReference type="EMBL" id="GGD59880.1"/>
    </source>
</evidence>
<dbReference type="Proteomes" id="UP000609064">
    <property type="component" value="Unassembled WGS sequence"/>
</dbReference>
<dbReference type="Gene3D" id="3.40.50.1110">
    <property type="entry name" value="SGNH hydrolase"/>
    <property type="match status" value="1"/>
</dbReference>
<dbReference type="SUPFAM" id="SSF52266">
    <property type="entry name" value="SGNH hydrolase"/>
    <property type="match status" value="1"/>
</dbReference>
<feature type="domain" description="Secretion system C-terminal sorting" evidence="4">
    <location>
        <begin position="828"/>
        <end position="902"/>
    </location>
</feature>
<dbReference type="EMBL" id="BMKK01000004">
    <property type="protein sequence ID" value="GGD59880.1"/>
    <property type="molecule type" value="Genomic_DNA"/>
</dbReference>
<accession>A0A916YT34</accession>
<feature type="chain" id="PRO_5037437276" description="T9SS C-terminal target domain-containing protein" evidence="2">
    <location>
        <begin position="19"/>
        <end position="903"/>
    </location>
</feature>
<evidence type="ECO:0000259" key="3">
    <source>
        <dbReference type="Pfam" id="PF03629"/>
    </source>
</evidence>
<sequence length="903" mass="99209">MKKTFLSLFLLVHVTVFAQVAITFPVNRAVFQRNSSNTGMIPIAGTFQTRVERIDARLTPIIGGNAVDWTAIAVNPNFGTFIGNIFAQAGWYKLEVRASRGGSVVGTSTIEKVGIGEVLIVSGQSNAQGYENRGNPPANDDRVNCITNFYSYGQITEPPFPTIAQLSENVKIAPLGNGSWCWGKLGDLLAEKLNVPILFINTGFEAMGIEAWSKSADGERGQDFYSGNFALPGYPYENLKKSLHYYTNMFGVRSILWHQGETDNDKRTSTEKYRQNLEYIISRSRGDTGKNISWMISRVSRVSSGTYQPVIDAQNQVIQNYPNTFEGPDTDQILGRTDGVHFFGSGLVDLARAWNSKLDLNFFAKANPIPPSSTLFFDLRCNTENAQKPVQIFMPNGFKEYYWTNGFSDIANTASLETNTGFYRGRAIDYLGNVYYTPLANYTSLSVTNPPSIQAEGATSFCEGESVKLTSNVDQDIFWNTGASSKSIVVNQKGNYTVSQVNYLGCFAKSNGISVDILPKPDVKIVAEGETTFCADKSVKLTANTLRNLVWNNGETNISITANRSGDYFARAKNEFGCEGISQSIKINVNPLPEKPIVTADGPTVFCADKSVRLISNVTNGITWSTGDRTSSINVTKTGEYVVTARNDFGCQNSSNFIPIKVNPLPPKPLITASGPTTFCDGDNVRISAPESQAYQWSNAKTAREQTITSSGFFTVKTIDQNGCISPSSDELEIIVKPSPIGISVLQTGTFTLEALASGLFDAKYEWYKDNVLLTNTSVVIKAKTEGVYNVKGSILYQLGAGRTLRCYSPLSSGYRFKIDPSVQGMSVFPNPAPKSIINIETQEDLQDAVVDIYNLRGTLIKSYSVPNFDARRTFDLSEIQKGGFLVNVKAENFNVIKRVYIE</sequence>
<keyword evidence="1" id="KW-0378">Hydrolase</keyword>
<keyword evidence="2" id="KW-0732">Signal</keyword>
<dbReference type="Pfam" id="PF03629">
    <property type="entry name" value="SASA"/>
    <property type="match status" value="1"/>
</dbReference>
<feature type="domain" description="Sialate O-acetylesterase" evidence="3">
    <location>
        <begin position="117"/>
        <end position="352"/>
    </location>
</feature>
<dbReference type="AlphaFoldDB" id="A0A916YT34"/>
<dbReference type="GO" id="GO:0016788">
    <property type="term" value="F:hydrolase activity, acting on ester bonds"/>
    <property type="evidence" value="ECO:0007669"/>
    <property type="project" value="UniProtKB-ARBA"/>
</dbReference>
<protein>
    <recommendedName>
        <fullName evidence="7">T9SS C-terminal target domain-containing protein</fullName>
    </recommendedName>
</protein>
<reference evidence="5" key="2">
    <citation type="submission" date="2020-09" db="EMBL/GenBank/DDBJ databases">
        <authorList>
            <person name="Sun Q."/>
            <person name="Zhou Y."/>
        </authorList>
    </citation>
    <scope>NUCLEOTIDE SEQUENCE</scope>
    <source>
        <strain evidence="5">CGMCC 1.15958</strain>
    </source>
</reference>
<evidence type="ECO:0000256" key="1">
    <source>
        <dbReference type="ARBA" id="ARBA00022801"/>
    </source>
</evidence>
<name>A0A916YT34_9BACT</name>